<reference evidence="2" key="1">
    <citation type="submission" date="2020-08" db="EMBL/GenBank/DDBJ databases">
        <title>Lacibacter sp. S13-6-6 genome sequencing.</title>
        <authorList>
            <person name="Jin L."/>
        </authorList>
    </citation>
    <scope>NUCLEOTIDE SEQUENCE [LARGE SCALE GENOMIC DNA]</scope>
    <source>
        <strain evidence="2">S13-6-6</strain>
    </source>
</reference>
<dbReference type="EMBL" id="CP060007">
    <property type="protein sequence ID" value="QNA46825.1"/>
    <property type="molecule type" value="Genomic_DNA"/>
</dbReference>
<dbReference type="SUPFAM" id="SSF53448">
    <property type="entry name" value="Nucleotide-diphospho-sugar transferases"/>
    <property type="match status" value="1"/>
</dbReference>
<name>A0A7G5XMX2_9BACT</name>
<keyword evidence="2" id="KW-1185">Reference proteome</keyword>
<evidence type="ECO:0000313" key="1">
    <source>
        <dbReference type="EMBL" id="QNA46825.1"/>
    </source>
</evidence>
<proteinExistence type="predicted"/>
<dbReference type="Proteomes" id="UP000515344">
    <property type="component" value="Chromosome"/>
</dbReference>
<accession>A0A7G5XMX2</accession>
<dbReference type="AlphaFoldDB" id="A0A7G5XMX2"/>
<dbReference type="InterPro" id="IPR029044">
    <property type="entry name" value="Nucleotide-diphossugar_trans"/>
</dbReference>
<evidence type="ECO:0000313" key="2">
    <source>
        <dbReference type="Proteomes" id="UP000515344"/>
    </source>
</evidence>
<protein>
    <submittedName>
        <fullName evidence="1">Glycosyltransferase family 2 protein</fullName>
    </submittedName>
</protein>
<gene>
    <name evidence="1" type="ORF">H4075_17490</name>
</gene>
<dbReference type="KEGG" id="lacs:H4075_17490"/>
<sequence length="291" mass="34330">MKITGITIVRNAVLNDFPVGEAISSILPVVDEMIVSVDKGDDDTDALIRSIKSDKLKIIYSTWDMNLREGGRVYALETDKVKSHVSPDTDWIFYIQADEVIHEKYHAVIRETAERYKDDKRVEGLLFQYLHFYGTYDYVGDSRKWYRHEVRIIRNDPGISSYKDAQGFRRGEVKLNVVPVAAEVYHYGWVKSPEQMRQKQKITARFYHDDKSIEVAPKKSDHFDFSQFDSLRKFTGTHPIVMQQRIASKNWHVELDVNQKKFTLKNWLLYWVEKKTGYRLFDFRNYKKIKA</sequence>
<organism evidence="1 2">
    <name type="scientific">Lacibacter sediminis</name>
    <dbReference type="NCBI Taxonomy" id="2760713"/>
    <lineage>
        <taxon>Bacteria</taxon>
        <taxon>Pseudomonadati</taxon>
        <taxon>Bacteroidota</taxon>
        <taxon>Chitinophagia</taxon>
        <taxon>Chitinophagales</taxon>
        <taxon>Chitinophagaceae</taxon>
        <taxon>Lacibacter</taxon>
    </lineage>
</organism>